<proteinExistence type="predicted"/>
<evidence type="ECO:0000313" key="2">
    <source>
        <dbReference type="EMBL" id="OSX80558.1"/>
    </source>
</evidence>
<organism evidence="2 3">
    <name type="scientific">Porphyra umbilicalis</name>
    <name type="common">Purple laver</name>
    <name type="synonym">Red alga</name>
    <dbReference type="NCBI Taxonomy" id="2786"/>
    <lineage>
        <taxon>Eukaryota</taxon>
        <taxon>Rhodophyta</taxon>
        <taxon>Bangiophyceae</taxon>
        <taxon>Bangiales</taxon>
        <taxon>Bangiaceae</taxon>
        <taxon>Porphyra</taxon>
    </lineage>
</organism>
<protein>
    <submittedName>
        <fullName evidence="2">Uncharacterized protein</fullName>
    </submittedName>
</protein>
<gene>
    <name evidence="2" type="ORF">BU14_0049s0002</name>
</gene>
<feature type="compositionally biased region" description="Low complexity" evidence="1">
    <location>
        <begin position="9"/>
        <end position="18"/>
    </location>
</feature>
<feature type="region of interest" description="Disordered" evidence="1">
    <location>
        <begin position="1"/>
        <end position="31"/>
    </location>
</feature>
<dbReference type="AlphaFoldDB" id="A0A1X6PIN7"/>
<reference evidence="2 3" key="1">
    <citation type="submission" date="2017-03" db="EMBL/GenBank/DDBJ databases">
        <title>WGS assembly of Porphyra umbilicalis.</title>
        <authorList>
            <person name="Brawley S.H."/>
            <person name="Blouin N.A."/>
            <person name="Ficko-Blean E."/>
            <person name="Wheeler G.L."/>
            <person name="Lohr M."/>
            <person name="Goodson H.V."/>
            <person name="Jenkins J.W."/>
            <person name="Blaby-Haas C.E."/>
            <person name="Helliwell K.E."/>
            <person name="Chan C."/>
            <person name="Marriage T."/>
            <person name="Bhattacharya D."/>
            <person name="Klein A.S."/>
            <person name="Badis Y."/>
            <person name="Brodie J."/>
            <person name="Cao Y."/>
            <person name="Collen J."/>
            <person name="Dittami S.M."/>
            <person name="Gachon C.M."/>
            <person name="Green B.R."/>
            <person name="Karpowicz S."/>
            <person name="Kim J.W."/>
            <person name="Kudahl U."/>
            <person name="Lin S."/>
            <person name="Michel G."/>
            <person name="Mittag M."/>
            <person name="Olson B.J."/>
            <person name="Pangilinan J."/>
            <person name="Peng Y."/>
            <person name="Qiu H."/>
            <person name="Shu S."/>
            <person name="Singer J.T."/>
            <person name="Smith A.G."/>
            <person name="Sprecher B.N."/>
            <person name="Wagner V."/>
            <person name="Wang W."/>
            <person name="Wang Z.-Y."/>
            <person name="Yan J."/>
            <person name="Yarish C."/>
            <person name="Zoeuner-Riek S."/>
            <person name="Zhuang Y."/>
            <person name="Zou Y."/>
            <person name="Lindquist E.A."/>
            <person name="Grimwood J."/>
            <person name="Barry K."/>
            <person name="Rokhsar D.S."/>
            <person name="Schmutz J."/>
            <person name="Stiller J.W."/>
            <person name="Grossman A.R."/>
            <person name="Prochnik S.E."/>
        </authorList>
    </citation>
    <scope>NUCLEOTIDE SEQUENCE [LARGE SCALE GENOMIC DNA]</scope>
    <source>
        <strain evidence="2">4086291</strain>
    </source>
</reference>
<evidence type="ECO:0000313" key="3">
    <source>
        <dbReference type="Proteomes" id="UP000218209"/>
    </source>
</evidence>
<accession>A0A1X6PIN7</accession>
<sequence length="192" mass="18328">MAGGGGSNGPSPTTSSSSVGGGGGGSSDDVQGRLKALNVTLLARLKAAESKIAELTTEVGSTRDEAAAANAKPPLPPSSGAVGGALTKGAAATGMASPTTVDEVPPSGAGAAAAGVVGMLGGLSALAGAARSVGGDEGGEGLDGMLGHWMGVVQGWARALETAVGGLWEQVTGLLSKVVELFPGGNKGRRRP</sequence>
<dbReference type="EMBL" id="KV918772">
    <property type="protein sequence ID" value="OSX80558.1"/>
    <property type="molecule type" value="Genomic_DNA"/>
</dbReference>
<dbReference type="Proteomes" id="UP000218209">
    <property type="component" value="Unassembled WGS sequence"/>
</dbReference>
<keyword evidence="3" id="KW-1185">Reference proteome</keyword>
<evidence type="ECO:0000256" key="1">
    <source>
        <dbReference type="SAM" id="MobiDB-lite"/>
    </source>
</evidence>
<name>A0A1X6PIN7_PORUM</name>
<feature type="region of interest" description="Disordered" evidence="1">
    <location>
        <begin position="56"/>
        <end position="85"/>
    </location>
</feature>